<dbReference type="EMBL" id="JAPZBQ010000003">
    <property type="protein sequence ID" value="KAJ5338912.1"/>
    <property type="molecule type" value="Genomic_DNA"/>
</dbReference>
<feature type="compositionally biased region" description="Basic and acidic residues" evidence="5">
    <location>
        <begin position="602"/>
        <end position="619"/>
    </location>
</feature>
<evidence type="ECO:0000256" key="1">
    <source>
        <dbReference type="ARBA" id="ARBA00022737"/>
    </source>
</evidence>
<feature type="repeat" description="ANK" evidence="3">
    <location>
        <begin position="1586"/>
        <end position="1618"/>
    </location>
</feature>
<feature type="compositionally biased region" description="Polar residues" evidence="5">
    <location>
        <begin position="1636"/>
        <end position="1651"/>
    </location>
</feature>
<keyword evidence="1" id="KW-0677">Repeat</keyword>
<dbReference type="Pfam" id="PF00023">
    <property type="entry name" value="Ank"/>
    <property type="match status" value="1"/>
</dbReference>
<dbReference type="PANTHER" id="PTHR24198">
    <property type="entry name" value="ANKYRIN REPEAT AND PROTEIN KINASE DOMAIN-CONTAINING PROTEIN"/>
    <property type="match status" value="1"/>
</dbReference>
<keyword evidence="4" id="KW-0175">Coiled coil</keyword>
<dbReference type="PROSITE" id="PS50088">
    <property type="entry name" value="ANK_REPEAT"/>
    <property type="match status" value="5"/>
</dbReference>
<dbReference type="SMART" id="SM00248">
    <property type="entry name" value="ANK"/>
    <property type="match status" value="12"/>
</dbReference>
<feature type="repeat" description="ANK" evidence="3">
    <location>
        <begin position="1438"/>
        <end position="1470"/>
    </location>
</feature>
<dbReference type="Gene3D" id="1.25.40.20">
    <property type="entry name" value="Ankyrin repeat-containing domain"/>
    <property type="match status" value="4"/>
</dbReference>
<feature type="coiled-coil region" evidence="4">
    <location>
        <begin position="963"/>
        <end position="1010"/>
    </location>
</feature>
<evidence type="ECO:0000256" key="2">
    <source>
        <dbReference type="ARBA" id="ARBA00023043"/>
    </source>
</evidence>
<reference evidence="6" key="1">
    <citation type="submission" date="2022-12" db="EMBL/GenBank/DDBJ databases">
        <authorList>
            <person name="Petersen C."/>
        </authorList>
    </citation>
    <scope>NUCLEOTIDE SEQUENCE</scope>
    <source>
        <strain evidence="6">IBT 35673</strain>
    </source>
</reference>
<evidence type="ECO:0000256" key="5">
    <source>
        <dbReference type="SAM" id="MobiDB-lite"/>
    </source>
</evidence>
<dbReference type="SUPFAM" id="SSF48403">
    <property type="entry name" value="Ankyrin repeat"/>
    <property type="match status" value="2"/>
</dbReference>
<feature type="region of interest" description="Disordered" evidence="5">
    <location>
        <begin position="598"/>
        <end position="660"/>
    </location>
</feature>
<protein>
    <recommendedName>
        <fullName evidence="8">Ankyrin repeat protein</fullName>
    </recommendedName>
</protein>
<accession>A0A9W9QJ04</accession>
<evidence type="ECO:0000256" key="3">
    <source>
        <dbReference type="PROSITE-ProRule" id="PRU00023"/>
    </source>
</evidence>
<name>A0A9W9QJ04_PENBR</name>
<dbReference type="PROSITE" id="PS50297">
    <property type="entry name" value="ANK_REP_REGION"/>
    <property type="match status" value="4"/>
</dbReference>
<keyword evidence="2 3" id="KW-0040">ANK repeat</keyword>
<dbReference type="Pfam" id="PF13857">
    <property type="entry name" value="Ank_5"/>
    <property type="match status" value="1"/>
</dbReference>
<dbReference type="Proteomes" id="UP001147695">
    <property type="component" value="Unassembled WGS sequence"/>
</dbReference>
<feature type="repeat" description="ANK" evidence="3">
    <location>
        <begin position="571"/>
        <end position="592"/>
    </location>
</feature>
<evidence type="ECO:0000256" key="4">
    <source>
        <dbReference type="SAM" id="Coils"/>
    </source>
</evidence>
<dbReference type="PANTHER" id="PTHR24198:SF165">
    <property type="entry name" value="ANKYRIN REPEAT-CONTAINING PROTEIN-RELATED"/>
    <property type="match status" value="1"/>
</dbReference>
<feature type="repeat" description="ANK" evidence="3">
    <location>
        <begin position="538"/>
        <end position="565"/>
    </location>
</feature>
<organism evidence="6 7">
    <name type="scientific">Penicillium brevicompactum</name>
    <dbReference type="NCBI Taxonomy" id="5074"/>
    <lineage>
        <taxon>Eukaryota</taxon>
        <taxon>Fungi</taxon>
        <taxon>Dikarya</taxon>
        <taxon>Ascomycota</taxon>
        <taxon>Pezizomycotina</taxon>
        <taxon>Eurotiomycetes</taxon>
        <taxon>Eurotiomycetidae</taxon>
        <taxon>Eurotiales</taxon>
        <taxon>Aspergillaceae</taxon>
        <taxon>Penicillium</taxon>
    </lineage>
</organism>
<dbReference type="Pfam" id="PF12796">
    <property type="entry name" value="Ank_2"/>
    <property type="match status" value="1"/>
</dbReference>
<comment type="caution">
    <text evidence="6">The sequence shown here is derived from an EMBL/GenBank/DDBJ whole genome shotgun (WGS) entry which is preliminary data.</text>
</comment>
<evidence type="ECO:0000313" key="7">
    <source>
        <dbReference type="Proteomes" id="UP001147695"/>
    </source>
</evidence>
<evidence type="ECO:0008006" key="8">
    <source>
        <dbReference type="Google" id="ProtNLM"/>
    </source>
</evidence>
<dbReference type="InterPro" id="IPR036770">
    <property type="entry name" value="Ankyrin_rpt-contain_sf"/>
</dbReference>
<feature type="compositionally biased region" description="Acidic residues" evidence="5">
    <location>
        <begin position="624"/>
        <end position="637"/>
    </location>
</feature>
<dbReference type="InterPro" id="IPR002110">
    <property type="entry name" value="Ankyrin_rpt"/>
</dbReference>
<feature type="repeat" description="ANK" evidence="3">
    <location>
        <begin position="680"/>
        <end position="708"/>
    </location>
</feature>
<feature type="region of interest" description="Disordered" evidence="5">
    <location>
        <begin position="1140"/>
        <end position="1161"/>
    </location>
</feature>
<feature type="region of interest" description="Disordered" evidence="5">
    <location>
        <begin position="1636"/>
        <end position="1667"/>
    </location>
</feature>
<feature type="compositionally biased region" description="Acidic residues" evidence="5">
    <location>
        <begin position="1149"/>
        <end position="1161"/>
    </location>
</feature>
<gene>
    <name evidence="6" type="ORF">N7452_005640</name>
</gene>
<sequence length="1745" mass="197360">MASTLPSLPVQHNQFVDYVRSQPTTPMADLIKPYIEFDAVMRKKFAQEPLSREVQDNHINIVPIFDPTGCNDLRIRARDLASETPEQTEKYLLPLSAKDRKPNGSPAIVPTVEEFRKNFALFTEGCLSDIDWSNVVAAGSAVVTSLLPVPEQYRNSKRGLRKYYHDIFAPASDVDLFLYGLNEEQAIEKIKHIEDQIKNTILYETTTVRTKNTITIASQYPNRHVQIVLRIYRSVAEILTGFDVDVSCAAFDGRQVYASPRAIAAYITQVNQIDLTRRSPSYENRLSKYSHRGFEVFWPGLDRSRIDPTIFERTFNRTVGLARLLVLEKLPKSDDRDAYLSKRREERGRPALSVYMRRRQGKELRGNIKDDWEDEVPEWQEQDQVSDYNTFTIPYGRNFNAKKIEKMLYTKDLLLNAQWNQPKDRDVYLHRHPAFFGEAEHVIRDCCGACPVPVTEEEQKIAEEESKIYVSGDISFMKDDPGRQEIGSFNPITETDWTEMAYVGRTERLCQAIVADDLKGVQACLAEEGSNPDRRDYTGRTPLQLACMSSTPEIVQTLVDQGARMIPRMADGKTALHIAASRGDVDIVRILLTRSNQNEEEELKKQDKLKETTLEKDSSKASPQEDEPMGDADDQDEDMSHTSASYVKVEPEESSTTYDTLEENDLEPDVYDVNVVAWDSRASPLHLAMLNGHTNVVKELVSSFGADVLMPVKILNDYNRKPEAAILNLVLAFSLPSEKRTEIFRTLLELGASPAQADLTQKTTVYYSVQCRMEELLDICFEHDMPAVKRALNHLTVGGSSWSPSSSSALTAALNDGRPEMVLKLLDAGAKPAFELNELVKAFKAANPNERYFGGLEDRLMEGLRQPILLAVSNDLPLIAIEMLNRGVSSNTETKSRWNTDGQSLLDYTRERIQNLRNFMKPQEEWHPCCSSHTPIHFEGDDDFYLGNLPSDSYRRLIAKFALKSSRKASEEAEAQYENQKKSRTNHPGIERKRDAVASLILDYERLEKELLSRDAKTWRELHPDEEHHEPREGYQHKHKKVTSKTFKIEYNFSEPGLTDIRRDAYIQLFEAAWNGDLETIKSLTLSMWGPDASQQPLELATTGNNMLSCLSISVMRGHLNVAKSILQILGQQYKPKESRGHTRFEIGSENESDDDDDDEDNLNIVGDVVDETFTHDNVGETTTQVESEVSPLRALQSNFNASDFLEEYRPEEFNHFLSAWGKRRSPNVNTLIKYAIYTNDLALLSWLLEAVKSLEGDQIDSVDESEFKLAISLGRTDFIAKMIQFSAVGLPLAKLSADSGVEEPKDAKYYQGLSIRGAKRSDWANAGRVRTVKPSDSPTPLLISAFAGNIASTEFFLGTAPGRYYLECVNSHLDRKEVKRISQSKLGLEGSVLNWLQTRNNLVLHCAVMSNPSEESERLVKYLVDLHPECLEVQCESGKTPLALAFSLHRTNFARTLIAAGANQATRDRQANNLLHMLLCSENAKFCSQSETFTELVGLLDADLIPTMLVQRAGENARTPFTHWLHILPQYYQNLHKSKADIRGDPEALSTEPKSNYRIVTSMIRVMLDLAIPSNQKHLEVFDGAGNTPAHLAVKGDQPEILEMLLERRPDLLYRENSTGTTPLEMAVAAWVNDTTSRPPRSSAANSTDILQRESRSFLKAPKVSSEPSSRELTMLRVCQEHAKKSPGKRRLVSLFEANEVAKRLATTQRSSENNRGRCFRRRYSDDSISGDEVEQWVGTTWHV</sequence>
<reference evidence="6" key="2">
    <citation type="journal article" date="2023" name="IMA Fungus">
        <title>Comparative genomic study of the Penicillium genus elucidates a diverse pangenome and 15 lateral gene transfer events.</title>
        <authorList>
            <person name="Petersen C."/>
            <person name="Sorensen T."/>
            <person name="Nielsen M.R."/>
            <person name="Sondergaard T.E."/>
            <person name="Sorensen J.L."/>
            <person name="Fitzpatrick D.A."/>
            <person name="Frisvad J.C."/>
            <person name="Nielsen K.L."/>
        </authorList>
    </citation>
    <scope>NUCLEOTIDE SEQUENCE</scope>
    <source>
        <strain evidence="6">IBT 35673</strain>
    </source>
</reference>
<proteinExistence type="predicted"/>
<evidence type="ECO:0000313" key="6">
    <source>
        <dbReference type="EMBL" id="KAJ5338912.1"/>
    </source>
</evidence>